<dbReference type="NCBIfam" id="NF033707">
    <property type="entry name" value="T9SS_sortase"/>
    <property type="match status" value="1"/>
</dbReference>
<accession>A0A2M9AQ62</accession>
<dbReference type="Gene3D" id="3.40.50.1460">
    <property type="match status" value="1"/>
</dbReference>
<dbReference type="Proteomes" id="UP000228535">
    <property type="component" value="Unassembled WGS sequence"/>
</dbReference>
<proteinExistence type="predicted"/>
<dbReference type="InterPro" id="IPR001769">
    <property type="entry name" value="Gingipain"/>
</dbReference>
<organism evidence="3 4">
    <name type="scientific">Hymenobacter chitinivorans DSM 11115</name>
    <dbReference type="NCBI Taxonomy" id="1121954"/>
    <lineage>
        <taxon>Bacteria</taxon>
        <taxon>Pseudomonadati</taxon>
        <taxon>Bacteroidota</taxon>
        <taxon>Cytophagia</taxon>
        <taxon>Cytophagales</taxon>
        <taxon>Hymenobacteraceae</taxon>
        <taxon>Hymenobacter</taxon>
    </lineage>
</organism>
<dbReference type="SUPFAM" id="SSF52129">
    <property type="entry name" value="Caspase-like"/>
    <property type="match status" value="1"/>
</dbReference>
<dbReference type="EMBL" id="PGFA01000006">
    <property type="protein sequence ID" value="PJJ47828.1"/>
    <property type="molecule type" value="Genomic_DNA"/>
</dbReference>
<dbReference type="GO" id="GO:0008234">
    <property type="term" value="F:cysteine-type peptidase activity"/>
    <property type="evidence" value="ECO:0007669"/>
    <property type="project" value="InterPro"/>
</dbReference>
<keyword evidence="4" id="KW-1185">Reference proteome</keyword>
<name>A0A2M9AQ62_9BACT</name>
<evidence type="ECO:0000313" key="4">
    <source>
        <dbReference type="Proteomes" id="UP000228535"/>
    </source>
</evidence>
<protein>
    <submittedName>
        <fullName evidence="3">Peptidase C25-like protein</fullName>
    </submittedName>
</protein>
<feature type="domain" description="Gingipain" evidence="2">
    <location>
        <begin position="577"/>
        <end position="983"/>
    </location>
</feature>
<dbReference type="Gene3D" id="3.40.50.10390">
    <property type="entry name" value="Gingipain r, domain 1"/>
    <property type="match status" value="1"/>
</dbReference>
<keyword evidence="1" id="KW-0732">Signal</keyword>
<dbReference type="InterPro" id="IPR029031">
    <property type="entry name" value="Gingipain_N_sf"/>
</dbReference>
<dbReference type="Gene3D" id="2.60.40.4070">
    <property type="match status" value="1"/>
</dbReference>
<evidence type="ECO:0000313" key="3">
    <source>
        <dbReference type="EMBL" id="PJJ47828.1"/>
    </source>
</evidence>
<dbReference type="Pfam" id="PF01364">
    <property type="entry name" value="Peptidase_C25"/>
    <property type="match status" value="1"/>
</dbReference>
<sequence>MNRFYTERVASSSLFLTRLLPEFTCMRYSTFLAVVWFLTAGALSARAQQPEQVIRQQLTWKGYMEAANKAGRLRKVPTFAGAVFRLGDQYPSFQIRIPGQVGQGTVRNAVYEPLAPADAKLLEGITVPTTATAAVTSGTERRQTVSFALLPAVRRNAQSGQAEKLVSFEYAYSLASEPIRPAGTKGRKYASSSVLAQGDWFRIGVAASGIYKLDKKALASMDINLQGLDPHRLQIYGNAMGTLPQPNSAYRPDDLVENAIYVAGEADNSFDDNDYILFYARGPHTWSLEDDGTNRRFKHELNVYTDTAYYFVTVGSRPGLRVGAPRTIGGTPTATINQFLDRQFYEHELVNLAKSGRQWLGEGFTNNSPAREFTISTPDLLPGGTLQLTSQVIGASAVGTNTTFQLALNGTSLGAQNVSGFSSIPQNYPEIANSDLRTFAYSIPAVPAAEAKVRLVFSSPTDASGQGYLDYLEVNAPRRLRLTGSQLEFNSLPGAPLSEFQLGASSAATVWNVSNPRRPYALALNGSGNFVARTDSVAEFVAFTGSDFPTPPRLFKGRIGNQNLHARLNLNGKLDLVIVTYPPFKPEADRLAAYRRAHDNLNVEVVTTTEVYNEFSSGGQDVTAIRDLMKMVYDRSTSNKQLYLLLFGDASYNYKSDPANDMRLVPDWWENRSPLDADKNGQNYVPTYESRESFSLTYSRPNSSPSVKGVTFCSDDYFGLLDDNEGEWDEGYSNDLLDIGIGRLPIRTPSGQSRSLAQATLVVNKLIRYDEPASFGKWRNRLTFVADDGNGSIFISEACEPQSLSVAIDHPEFNVHKVYLDLYPQTIASGGQRSPECNRAIDEAIEQGSLITHYSGHGGPTGWADEQILTKQSVLALKNRNRLTFMVTGTCDFSTYDDPERDSGGEVALTDIEGGAIGLLTTTRLAFADQTVSVSSQLYNTIFKPVNGQMPRLGEITQFSKNNGIRSTSTRNFVLLGDPTTRLAAAQQEAVLDSINGRSISATSIDTLKALSTIKLSGLVQKGQVLNTQFNGQAHVTVYEKPTTVNTLKNEFDDVVVGVPIQENIIYDGKATVRNGRFKLSFVVPKDINYSVGLGKIQLYAQDSIRIADAKGYRATPVGGADATIQQDSIPPLIKLFMDRESFVYGGLTDTTTTLIAHLSDASGINTAGAGIGHDITATLDNDPTKLTILNDFYTADVDSYQSGKVKYLFKSLATGPHVLHLKAWDTFNNSAQQEIEFIAATSEKLALDHVLNYPNPFSTRTTFQFDHNRSSDDLDVQIQIFTISGRLVRTLRTTIVGSGPHVGRDSDALTWNGRDEYEDQLARGVYVYRVSVRSLRDNATASKFEKLVILN</sequence>
<dbReference type="CDD" id="cd02258">
    <property type="entry name" value="Peptidase_C25_N"/>
    <property type="match status" value="1"/>
</dbReference>
<evidence type="ECO:0000256" key="1">
    <source>
        <dbReference type="ARBA" id="ARBA00022729"/>
    </source>
</evidence>
<dbReference type="InterPro" id="IPR029030">
    <property type="entry name" value="Caspase-like_dom_sf"/>
</dbReference>
<evidence type="ECO:0000259" key="2">
    <source>
        <dbReference type="Pfam" id="PF01364"/>
    </source>
</evidence>
<comment type="caution">
    <text evidence="3">The sequence shown here is derived from an EMBL/GenBank/DDBJ whole genome shotgun (WGS) entry which is preliminary data.</text>
</comment>
<gene>
    <name evidence="3" type="ORF">CLV45_4966</name>
</gene>
<reference evidence="3 4" key="1">
    <citation type="submission" date="2017-11" db="EMBL/GenBank/DDBJ databases">
        <title>Genomic Encyclopedia of Archaeal and Bacterial Type Strains, Phase II (KMG-II): From Individual Species to Whole Genera.</title>
        <authorList>
            <person name="Goeker M."/>
        </authorList>
    </citation>
    <scope>NUCLEOTIDE SEQUENCE [LARGE SCALE GENOMIC DNA]</scope>
    <source>
        <strain evidence="3 4">DSM 11115</strain>
    </source>
</reference>
<dbReference type="GO" id="GO:0006508">
    <property type="term" value="P:proteolysis"/>
    <property type="evidence" value="ECO:0007669"/>
    <property type="project" value="InterPro"/>
</dbReference>